<dbReference type="Proteomes" id="UP001198439">
    <property type="component" value="Unassembled WGS sequence"/>
</dbReference>
<keyword evidence="3 5" id="KW-0159">Chromosome partition</keyword>
<evidence type="ECO:0000313" key="8">
    <source>
        <dbReference type="Proteomes" id="UP000241201"/>
    </source>
</evidence>
<dbReference type="Pfam" id="PF04079">
    <property type="entry name" value="SMC_ScpB"/>
    <property type="match status" value="1"/>
</dbReference>
<dbReference type="NCBIfam" id="TIGR00281">
    <property type="entry name" value="SMC-Scp complex subunit ScpB"/>
    <property type="match status" value="1"/>
</dbReference>
<reference evidence="6" key="3">
    <citation type="submission" date="2021-10" db="EMBL/GenBank/DDBJ databases">
        <title>Collection of gut derived symbiotic bacterial strains cultured from healthy donors.</title>
        <authorList>
            <person name="Lin H."/>
            <person name="Littmann E."/>
            <person name="Kohout C."/>
            <person name="Pamer E.G."/>
        </authorList>
    </citation>
    <scope>NUCLEOTIDE SEQUENCE</scope>
    <source>
        <strain evidence="6">DFI.4.48</strain>
    </source>
</reference>
<dbReference type="PANTHER" id="PTHR34298:SF2">
    <property type="entry name" value="SEGREGATION AND CONDENSATION PROTEIN B"/>
    <property type="match status" value="1"/>
</dbReference>
<organism evidence="7 8">
    <name type="scientific">Faecalibacillus faecis</name>
    <dbReference type="NCBI Taxonomy" id="1982628"/>
    <lineage>
        <taxon>Bacteria</taxon>
        <taxon>Bacillati</taxon>
        <taxon>Bacillota</taxon>
        <taxon>Erysipelotrichia</taxon>
        <taxon>Erysipelotrichales</taxon>
        <taxon>Coprobacillaceae</taxon>
        <taxon>Faecalibacillus</taxon>
    </lineage>
</organism>
<evidence type="ECO:0000313" key="6">
    <source>
        <dbReference type="EMBL" id="MCB8610284.1"/>
    </source>
</evidence>
<dbReference type="InterPro" id="IPR005234">
    <property type="entry name" value="ScpB_csome_segregation"/>
</dbReference>
<evidence type="ECO:0000256" key="4">
    <source>
        <dbReference type="ARBA" id="ARBA00023306"/>
    </source>
</evidence>
<evidence type="ECO:0000256" key="3">
    <source>
        <dbReference type="ARBA" id="ARBA00022829"/>
    </source>
</evidence>
<keyword evidence="2 5" id="KW-0132">Cell division</keyword>
<dbReference type="HAMAP" id="MF_01804">
    <property type="entry name" value="ScpB"/>
    <property type="match status" value="1"/>
</dbReference>
<evidence type="ECO:0000256" key="1">
    <source>
        <dbReference type="ARBA" id="ARBA00022490"/>
    </source>
</evidence>
<keyword evidence="1 5" id="KW-0963">Cytoplasm</keyword>
<protein>
    <recommendedName>
        <fullName evidence="5">Segregation and condensation protein B</fullName>
    </recommendedName>
</protein>
<dbReference type="AlphaFoldDB" id="A0A2T3FYM3"/>
<sequence length="192" mass="21711">MENYDHIIEGMLYIRGDEGLDIKEISVVLEVSKKKATELMDEFIEKYEHRGFNGIQVVNFGGKYKFATNPDYFPYYQKMVEQSKAKLSQAALETLAIVAYNQPITRSKVEDIRGVGCDAMIRKLLAKALIKEVGREESPGLPILYGVTDEFMDAFSLASLDELPELGDIVETESDEDIFATRYQEGDLSETD</sequence>
<comment type="similarity">
    <text evidence="5">Belongs to the ScpB family.</text>
</comment>
<keyword evidence="8" id="KW-1185">Reference proteome</keyword>
<dbReference type="EMBL" id="JAJDKZ010000015">
    <property type="protein sequence ID" value="MCB8610284.1"/>
    <property type="molecule type" value="Genomic_DNA"/>
</dbReference>
<dbReference type="GO" id="GO:0051304">
    <property type="term" value="P:chromosome separation"/>
    <property type="evidence" value="ECO:0007669"/>
    <property type="project" value="InterPro"/>
</dbReference>
<dbReference type="RefSeq" id="WP_106987966.1">
    <property type="nucleotide sequence ID" value="NZ_DAWBWI010000055.1"/>
</dbReference>
<comment type="function">
    <text evidence="5">Participates in chromosomal partition during cell division. May act via the formation of a condensin-like complex containing Smc and ScpA that pull DNA away from mid-cell into both cell halves.</text>
</comment>
<evidence type="ECO:0000256" key="2">
    <source>
        <dbReference type="ARBA" id="ARBA00022618"/>
    </source>
</evidence>
<dbReference type="GO" id="GO:0005737">
    <property type="term" value="C:cytoplasm"/>
    <property type="evidence" value="ECO:0007669"/>
    <property type="project" value="UniProtKB-SubCell"/>
</dbReference>
<dbReference type="EMBL" id="PYLP01000007">
    <property type="protein sequence ID" value="PST40362.1"/>
    <property type="molecule type" value="Genomic_DNA"/>
</dbReference>
<dbReference type="GO" id="GO:0006260">
    <property type="term" value="P:DNA replication"/>
    <property type="evidence" value="ECO:0007669"/>
    <property type="project" value="UniProtKB-UniRule"/>
</dbReference>
<dbReference type="PANTHER" id="PTHR34298">
    <property type="entry name" value="SEGREGATION AND CONDENSATION PROTEIN B"/>
    <property type="match status" value="1"/>
</dbReference>
<evidence type="ECO:0000256" key="5">
    <source>
        <dbReference type="HAMAP-Rule" id="MF_01804"/>
    </source>
</evidence>
<dbReference type="PIRSF" id="PIRSF019345">
    <property type="entry name" value="ScpB"/>
    <property type="match status" value="1"/>
</dbReference>
<dbReference type="InterPro" id="IPR036390">
    <property type="entry name" value="WH_DNA-bd_sf"/>
</dbReference>
<dbReference type="SUPFAM" id="SSF46785">
    <property type="entry name" value="Winged helix' DNA-binding domain"/>
    <property type="match status" value="2"/>
</dbReference>
<reference evidence="8" key="1">
    <citation type="submission" date="2018-03" db="EMBL/GenBank/DDBJ databases">
        <title>Lachnoclostridium SNUG30370 gen.nov., sp.nov., isolated from human faeces.</title>
        <authorList>
            <person name="Seo B."/>
            <person name="Jeon K."/>
            <person name="Ko G."/>
        </authorList>
    </citation>
    <scope>NUCLEOTIDE SEQUENCE [LARGE SCALE GENOMIC DNA]</scope>
    <source>
        <strain evidence="8">SNUG30370</strain>
    </source>
</reference>
<comment type="subcellular location">
    <subcellularLocation>
        <location evidence="5">Cytoplasm</location>
    </subcellularLocation>
    <text evidence="5">Associated with two foci at the outer edges of the nucleoid region in young cells, and at four foci within both cell halves in older cells.</text>
</comment>
<gene>
    <name evidence="5 7" type="primary">scpB</name>
    <name evidence="7" type="ORF">C7U55_07055</name>
    <name evidence="6" type="ORF">LJD69_06725</name>
</gene>
<proteinExistence type="inferred from homology"/>
<dbReference type="Gene3D" id="1.10.10.10">
    <property type="entry name" value="Winged helix-like DNA-binding domain superfamily/Winged helix DNA-binding domain"/>
    <property type="match status" value="2"/>
</dbReference>
<accession>A0A2T3FYM3</accession>
<comment type="subunit">
    <text evidence="5">Homodimer. Homodimerization may be required to stabilize the binding of ScpA to the Smc head domains. Component of a cohesin-like complex composed of ScpA, ScpB and the Smc homodimer, in which ScpA and ScpB bind to the head domain of Smc. The presence of the three proteins is required for the association of the complex with DNA.</text>
</comment>
<dbReference type="Proteomes" id="UP000241201">
    <property type="component" value="Unassembled WGS sequence"/>
</dbReference>
<keyword evidence="4 5" id="KW-0131">Cell cycle</keyword>
<comment type="caution">
    <text evidence="7">The sequence shown here is derived from an EMBL/GenBank/DDBJ whole genome shotgun (WGS) entry which is preliminary data.</text>
</comment>
<name>A0A2T3FYM3_9FIRM</name>
<evidence type="ECO:0000313" key="7">
    <source>
        <dbReference type="EMBL" id="PST40362.1"/>
    </source>
</evidence>
<reference evidence="7" key="2">
    <citation type="journal article" date="2019" name="Int. J. Syst. Evol. Microbiol.">
        <title>Faecalibacillus intestinalis gen. nov., sp. nov. and Faecalibacillus faecis sp. nov., isolated from human faeces.</title>
        <authorList>
            <person name="Seo B."/>
            <person name="Jeon K."/>
            <person name="Baek I."/>
            <person name="Lee Y.M."/>
            <person name="Baek K."/>
            <person name="Ko G."/>
        </authorList>
    </citation>
    <scope>NUCLEOTIDE SEQUENCE</scope>
    <source>
        <strain evidence="7">SNUG30370</strain>
    </source>
</reference>
<dbReference type="GO" id="GO:0051301">
    <property type="term" value="P:cell division"/>
    <property type="evidence" value="ECO:0007669"/>
    <property type="project" value="UniProtKB-KW"/>
</dbReference>
<dbReference type="GeneID" id="77470843"/>
<dbReference type="InterPro" id="IPR036388">
    <property type="entry name" value="WH-like_DNA-bd_sf"/>
</dbReference>